<dbReference type="EMBL" id="JAPDOG010000021">
    <property type="protein sequence ID" value="MCW3783567.1"/>
    <property type="molecule type" value="Genomic_DNA"/>
</dbReference>
<evidence type="ECO:0000313" key="1">
    <source>
        <dbReference type="EMBL" id="MCW3783567.1"/>
    </source>
</evidence>
<proteinExistence type="predicted"/>
<organism evidence="1 2">
    <name type="scientific">Defluviimonas salinarum</name>
    <dbReference type="NCBI Taxonomy" id="2992147"/>
    <lineage>
        <taxon>Bacteria</taxon>
        <taxon>Pseudomonadati</taxon>
        <taxon>Pseudomonadota</taxon>
        <taxon>Alphaproteobacteria</taxon>
        <taxon>Rhodobacterales</taxon>
        <taxon>Paracoccaceae</taxon>
        <taxon>Albidovulum</taxon>
    </lineage>
</organism>
<gene>
    <name evidence="1" type="ORF">OM960_18670</name>
</gene>
<protein>
    <recommendedName>
        <fullName evidence="3">Ribbon-helix-helix protein, copG family</fullName>
    </recommendedName>
</protein>
<comment type="caution">
    <text evidence="1">The sequence shown here is derived from an EMBL/GenBank/DDBJ whole genome shotgun (WGS) entry which is preliminary data.</text>
</comment>
<evidence type="ECO:0008006" key="3">
    <source>
        <dbReference type="Google" id="ProtNLM"/>
    </source>
</evidence>
<keyword evidence="2" id="KW-1185">Reference proteome</keyword>
<dbReference type="RefSeq" id="WP_264773012.1">
    <property type="nucleotide sequence ID" value="NZ_JAPDOG010000021.1"/>
</dbReference>
<evidence type="ECO:0000313" key="2">
    <source>
        <dbReference type="Proteomes" id="UP001207582"/>
    </source>
</evidence>
<name>A0ABT3J7B3_9RHOB</name>
<dbReference type="Proteomes" id="UP001207582">
    <property type="component" value="Unassembled WGS sequence"/>
</dbReference>
<accession>A0ABT3J7B3</accession>
<reference evidence="1 2" key="1">
    <citation type="submission" date="2022-10" db="EMBL/GenBank/DDBJ databases">
        <title>Defluviimonas sp. CAU 1641 isolated from mud.</title>
        <authorList>
            <person name="Kim W."/>
        </authorList>
    </citation>
    <scope>NUCLEOTIDE SEQUENCE [LARGE SCALE GENOMIC DNA]</scope>
    <source>
        <strain evidence="1 2">CAU 1641</strain>
    </source>
</reference>
<sequence>MPRATRPSERNGRTVVFPTDALDRLKPHAERREISVNELLRRVVDVIVDDGLIDGILDDLPHPAS</sequence>